<sequence length="755" mass="86067">MDFSKFSDQNFDVKEWVNAALRSRDEKTPMDAHASTLVMKLQLFIQEVNNSLEETSIQCVNCIPRVSREIENLRHEAALLKEQMHLVKEDIKKVEENTAQSMKLLMELDAVKSRMQSASQGLQEADNWTTLSSDVEKVFESGNIKEISAKLVGMHKSLTVLQDVPDYAERRRLLEGLKNKLEALLSPKIVSAFNNHSLDETKEYVQIFTDIDRLDQLQNYYIRCHKTKLQKTWVDMRTEDPNKTMLDWLATFYDVMLSTWHTEISWCSQVFPEPGTVLCVLFTQTLTHLDPSLSQCITEYTKDEEDLLQRLIDLRQVTMRYAQGLETALGQQEGKCSPNSVSMLVDAVFSPYTHYMLEYPMLQQDYMATQLQNMTLKSDGFLEMAGLMSESVDKVFRLADQAIDYCVKLTDGYAVCGLSMVLEEFFSVYAGQLDECIRSLRKQCQLDKEFSPGIDEDFHEDWTLFQNAFRIIQICGDLILRVCDHDKNLYDIVIMCGREIGGKSSDSETTKSSARPFKWYNYLQKERPNDFNTLLEFIQKFQSGDSESSVLSTVSEEIQALNEQAHRLAFDVAFIQIKQQLSLVPSLQAWSALSAESGSALSSELPTFSFSPQGYITHIGDHLLTLPQQLEPFITQENPALSAAMKTGKLPFPDEQDEGVDPASHWLGSIARGTLHTYTESILRIHELTPYSTKQLLADIEYFCNVLEALEVEPNTSLNDIMTLLKASPEEFHETAADKNVEERIHLAISGIRKI</sequence>
<dbReference type="EnsemblMetazoa" id="XM_021051005.2">
    <property type="protein sequence ID" value="XP_020906664.1"/>
    <property type="gene ID" value="LOC110244780"/>
</dbReference>
<protein>
    <recommendedName>
        <fullName evidence="3">Conserved oligomeric Golgi complex subunit 7</fullName>
    </recommendedName>
    <alternativeName>
        <fullName evidence="8">Component of oligomeric Golgi complex 7</fullName>
    </alternativeName>
</protein>
<evidence type="ECO:0000256" key="4">
    <source>
        <dbReference type="ARBA" id="ARBA00022448"/>
    </source>
</evidence>
<dbReference type="Proteomes" id="UP000887567">
    <property type="component" value="Unplaced"/>
</dbReference>
<evidence type="ECO:0000256" key="9">
    <source>
        <dbReference type="SAM" id="Coils"/>
    </source>
</evidence>
<evidence type="ECO:0000256" key="6">
    <source>
        <dbReference type="ARBA" id="ARBA00023034"/>
    </source>
</evidence>
<keyword evidence="4" id="KW-0813">Transport</keyword>
<dbReference type="GO" id="GO:0006890">
    <property type="term" value="P:retrograde vesicle-mediated transport, Golgi to endoplasmic reticulum"/>
    <property type="evidence" value="ECO:0007669"/>
    <property type="project" value="TreeGrafter"/>
</dbReference>
<proteinExistence type="inferred from homology"/>
<dbReference type="PANTHER" id="PTHR21443:SF0">
    <property type="entry name" value="CONSERVED OLIGOMERIC GOLGI COMPLEX SUBUNIT 7"/>
    <property type="match status" value="1"/>
</dbReference>
<dbReference type="AlphaFoldDB" id="A0A913XMC7"/>
<name>A0A913XMC7_EXADI</name>
<evidence type="ECO:0000256" key="1">
    <source>
        <dbReference type="ARBA" id="ARBA00004395"/>
    </source>
</evidence>
<reference evidence="10" key="1">
    <citation type="submission" date="2022-11" db="UniProtKB">
        <authorList>
            <consortium name="EnsemblMetazoa"/>
        </authorList>
    </citation>
    <scope>IDENTIFICATION</scope>
</reference>
<dbReference type="GO" id="GO:0017119">
    <property type="term" value="C:Golgi transport complex"/>
    <property type="evidence" value="ECO:0007669"/>
    <property type="project" value="InterPro"/>
</dbReference>
<keyword evidence="7" id="KW-0472">Membrane</keyword>
<dbReference type="GeneID" id="110244780"/>
<dbReference type="GO" id="GO:0006886">
    <property type="term" value="P:intracellular protein transport"/>
    <property type="evidence" value="ECO:0007669"/>
    <property type="project" value="InterPro"/>
</dbReference>
<evidence type="ECO:0000256" key="8">
    <source>
        <dbReference type="ARBA" id="ARBA00031345"/>
    </source>
</evidence>
<keyword evidence="9" id="KW-0175">Coiled coil</keyword>
<dbReference type="SUPFAM" id="SSF74788">
    <property type="entry name" value="Cullin repeat-like"/>
    <property type="match status" value="1"/>
</dbReference>
<evidence type="ECO:0000256" key="2">
    <source>
        <dbReference type="ARBA" id="ARBA00005831"/>
    </source>
</evidence>
<evidence type="ECO:0000256" key="7">
    <source>
        <dbReference type="ARBA" id="ARBA00023136"/>
    </source>
</evidence>
<dbReference type="OMA" id="LKYYHNC"/>
<organism evidence="10 11">
    <name type="scientific">Exaiptasia diaphana</name>
    <name type="common">Tropical sea anemone</name>
    <name type="synonym">Aiptasia pulchella</name>
    <dbReference type="NCBI Taxonomy" id="2652724"/>
    <lineage>
        <taxon>Eukaryota</taxon>
        <taxon>Metazoa</taxon>
        <taxon>Cnidaria</taxon>
        <taxon>Anthozoa</taxon>
        <taxon>Hexacorallia</taxon>
        <taxon>Actiniaria</taxon>
        <taxon>Aiptasiidae</taxon>
        <taxon>Exaiptasia</taxon>
    </lineage>
</organism>
<feature type="coiled-coil region" evidence="9">
    <location>
        <begin position="63"/>
        <end position="97"/>
    </location>
</feature>
<dbReference type="PANTHER" id="PTHR21443">
    <property type="entry name" value="CONSERVED OLIGOMERIC GOLGI COMPLEX COMPONENT 7"/>
    <property type="match status" value="1"/>
</dbReference>
<evidence type="ECO:0000313" key="10">
    <source>
        <dbReference type="EnsemblMetazoa" id="XP_020906664.1"/>
    </source>
</evidence>
<evidence type="ECO:0000256" key="3">
    <source>
        <dbReference type="ARBA" id="ARBA00020984"/>
    </source>
</evidence>
<accession>A0A913XMC7</accession>
<evidence type="ECO:0000256" key="5">
    <source>
        <dbReference type="ARBA" id="ARBA00022927"/>
    </source>
</evidence>
<keyword evidence="11" id="KW-1185">Reference proteome</keyword>
<dbReference type="KEGG" id="epa:110244780"/>
<dbReference type="Pfam" id="PF10191">
    <property type="entry name" value="COG7"/>
    <property type="match status" value="1"/>
</dbReference>
<dbReference type="OrthoDB" id="245173at2759"/>
<dbReference type="GO" id="GO:0007030">
    <property type="term" value="P:Golgi organization"/>
    <property type="evidence" value="ECO:0007669"/>
    <property type="project" value="TreeGrafter"/>
</dbReference>
<dbReference type="InterPro" id="IPR016159">
    <property type="entry name" value="Cullin_repeat-like_dom_sf"/>
</dbReference>
<evidence type="ECO:0000313" key="11">
    <source>
        <dbReference type="Proteomes" id="UP000887567"/>
    </source>
</evidence>
<keyword evidence="6" id="KW-0333">Golgi apparatus</keyword>
<keyword evidence="5" id="KW-0653">Protein transport</keyword>
<dbReference type="InterPro" id="IPR019335">
    <property type="entry name" value="COG7"/>
</dbReference>
<comment type="subcellular location">
    <subcellularLocation>
        <location evidence="1">Golgi apparatus membrane</location>
        <topology evidence="1">Peripheral membrane protein</topology>
    </subcellularLocation>
</comment>
<dbReference type="RefSeq" id="XP_020906664.1">
    <property type="nucleotide sequence ID" value="XM_021051005.2"/>
</dbReference>
<comment type="similarity">
    <text evidence="2">Belongs to the COG7 family.</text>
</comment>
<dbReference type="GO" id="GO:0000139">
    <property type="term" value="C:Golgi membrane"/>
    <property type="evidence" value="ECO:0007669"/>
    <property type="project" value="UniProtKB-SubCell"/>
</dbReference>